<name>A0AAE0GJ36_9CHLO</name>
<evidence type="ECO:0000259" key="4">
    <source>
        <dbReference type="PROSITE" id="PS51900"/>
    </source>
</evidence>
<feature type="region of interest" description="Disordered" evidence="3">
    <location>
        <begin position="1269"/>
        <end position="1298"/>
    </location>
</feature>
<accession>A0AAE0GJ36</accession>
<dbReference type="PROSITE" id="PS51900">
    <property type="entry name" value="CB"/>
    <property type="match status" value="1"/>
</dbReference>
<dbReference type="CDD" id="cd09275">
    <property type="entry name" value="RNase_HI_RT_DIRS1"/>
    <property type="match status" value="1"/>
</dbReference>
<dbReference type="InterPro" id="IPR044068">
    <property type="entry name" value="CB"/>
</dbReference>
<evidence type="ECO:0000313" key="5">
    <source>
        <dbReference type="EMBL" id="KAK3278968.1"/>
    </source>
</evidence>
<gene>
    <name evidence="5" type="ORF">CYMTET_13127</name>
</gene>
<dbReference type="Pfam" id="PF02899">
    <property type="entry name" value="Phage_int_SAM_1"/>
    <property type="match status" value="1"/>
</dbReference>
<dbReference type="GO" id="GO:0003677">
    <property type="term" value="F:DNA binding"/>
    <property type="evidence" value="ECO:0007669"/>
    <property type="project" value="UniProtKB-KW"/>
</dbReference>
<organism evidence="5 6">
    <name type="scientific">Cymbomonas tetramitiformis</name>
    <dbReference type="NCBI Taxonomy" id="36881"/>
    <lineage>
        <taxon>Eukaryota</taxon>
        <taxon>Viridiplantae</taxon>
        <taxon>Chlorophyta</taxon>
        <taxon>Pyramimonadophyceae</taxon>
        <taxon>Pyramimonadales</taxon>
        <taxon>Pyramimonadaceae</taxon>
        <taxon>Cymbomonas</taxon>
    </lineage>
</organism>
<dbReference type="InterPro" id="IPR043502">
    <property type="entry name" value="DNA/RNA_pol_sf"/>
</dbReference>
<dbReference type="Gene3D" id="2.30.30.140">
    <property type="match status" value="1"/>
</dbReference>
<dbReference type="CDD" id="cd20404">
    <property type="entry name" value="Tudor_Agenet_AtEML-like"/>
    <property type="match status" value="1"/>
</dbReference>
<dbReference type="PANTHER" id="PTHR33050:SF7">
    <property type="entry name" value="RIBONUCLEASE H"/>
    <property type="match status" value="1"/>
</dbReference>
<dbReference type="Gene3D" id="3.30.70.270">
    <property type="match status" value="2"/>
</dbReference>
<dbReference type="Gene3D" id="3.10.10.10">
    <property type="entry name" value="HIV Type 1 Reverse Transcriptase, subunit A, domain 1"/>
    <property type="match status" value="2"/>
</dbReference>
<dbReference type="Gene3D" id="1.10.443.10">
    <property type="entry name" value="Intergrase catalytic core"/>
    <property type="match status" value="1"/>
</dbReference>
<feature type="compositionally biased region" description="Basic and acidic residues" evidence="3">
    <location>
        <begin position="1274"/>
        <end position="1298"/>
    </location>
</feature>
<protein>
    <recommendedName>
        <fullName evidence="4">Core-binding (CB) domain-containing protein</fullName>
    </recommendedName>
</protein>
<evidence type="ECO:0000256" key="1">
    <source>
        <dbReference type="ARBA" id="ARBA00023125"/>
    </source>
</evidence>
<keyword evidence="2" id="KW-0233">DNA recombination</keyword>
<dbReference type="InterPro" id="IPR043128">
    <property type="entry name" value="Rev_trsase/Diguanyl_cyclase"/>
</dbReference>
<dbReference type="SUPFAM" id="SSF56349">
    <property type="entry name" value="DNA breaking-rejoining enzymes"/>
    <property type="match status" value="1"/>
</dbReference>
<evidence type="ECO:0000256" key="2">
    <source>
        <dbReference type="ARBA" id="ARBA00023172"/>
    </source>
</evidence>
<dbReference type="Gene3D" id="1.10.150.130">
    <property type="match status" value="1"/>
</dbReference>
<evidence type="ECO:0000256" key="3">
    <source>
        <dbReference type="SAM" id="MobiDB-lite"/>
    </source>
</evidence>
<dbReference type="SUPFAM" id="SSF47823">
    <property type="entry name" value="lambda integrase-like, N-terminal domain"/>
    <property type="match status" value="1"/>
</dbReference>
<proteinExistence type="predicted"/>
<dbReference type="PANTHER" id="PTHR33050">
    <property type="entry name" value="REVERSE TRANSCRIPTASE DOMAIN-CONTAINING PROTEIN"/>
    <property type="match status" value="1"/>
</dbReference>
<reference evidence="5 6" key="1">
    <citation type="journal article" date="2015" name="Genome Biol. Evol.">
        <title>Comparative Genomics of a Bacterivorous Green Alga Reveals Evolutionary Causalities and Consequences of Phago-Mixotrophic Mode of Nutrition.</title>
        <authorList>
            <person name="Burns J.A."/>
            <person name="Paasch A."/>
            <person name="Narechania A."/>
            <person name="Kim E."/>
        </authorList>
    </citation>
    <scope>NUCLEOTIDE SEQUENCE [LARGE SCALE GENOMIC DNA]</scope>
    <source>
        <strain evidence="5 6">PLY_AMNH</strain>
    </source>
</reference>
<sequence length="1494" mass="167788">MLDVLSTSLPGSTAFRGRAEAADSPGENFSGAQDGLKPMEDRVQYDFRWLNSFCRQSRCKMESLKKLRRLAKKNDWCFPFDLQDGYHCVGIDPDFQKYMQFDVLGELFQCSALPFGWNDSPRVLVKFMKVLVECLRSPAAHRDRAELKLGTVVSEFRVTQARLQKIYSKATDLLCEASREKRWVPGQKLAVIAGLCQSVYLAAFGDLEWWRRLRDAFKWNGRKIWWCPTRAKLHTDASLMAWGGVLNLKQEARGFWGDDLRHLHITHLELEAVFKPVQAFLRELRGKVVPLYYNNQAVVAMLAHFTSRSPDLMRRMRRLWTLLDLNDIEIQASETNWINPPWGLLDEVAHKLREEGAGGTVVAPYWPGQSWFRELESLADELEVFWPMDDAWYRGTVAEISAEGRHHIKYDDGEEEWFLLSEELTRSVDRRTEPGDVVPVNDWTSALRERRRGELGASQFTELAGLMQERALGAATRGNYNPKAKRFQQFCEGEGREWLPASEETVRLYIAAVLERGGIQATSMQPYLSAINNYHEDMGYPGPAKGRGVSRAVKGMARLQVAAAQEAALTLVPDDEEQLRLLQAYIFVVLSFLSFGRPDTCSSLQQENVMTDDDGVTIILTREKGRNHVLKKRQLSIPWWGVELLRELLELWVSCRDEAWQRAEPGWTPSTGVPGSYRRLPGERVNSAGSDLDLANEWLALALSTVGCVPPEGGHFSAHSTRKGATTCARAVGVAMENVCFLGGWSQLSSAVQAYIDPTAVPDDAMRSYFRVAGPAGAWLLQVSTSVFSIVSASALGGNADFFTWLEYQVTTVWQDPFCGDGTCNAPIEFPSFGRFGCQVDCGQDPTNEDVLVRIQATFYDDRLDMAEMYMLADDVSWNLCRTNSAGGEDCWFEEPVHFDSLENVNLVDVRIPSGAWYIQVYNDWYQMVQGNLYSVANATDANELASSPAFNSSKCHQDEASMKHSGLMFALLNEQVKSLKEGSSSSKAEKVVAKTTVYAELEAKKKLPGVNALLCNRYTIVANRAMLKVEGGGTAAVPAKLAFMEEKRTAKAEETVPETGATEANTSAGGAIPAWAPSGLEALVAQQTALMNTMMLQMKDLSDRVVVVEAASAKAVAQMAAIAQSGDAELEALRKLPYVPHLVLAPSLSFLHDAVAYSESTLDWLKDTDDLPDMEEPAERIFAAHNTAKGVFALLSNRYTMIQLRAGMESDATIHGGADKLRAKLAFIEEKVYVGTEGVVIDSVLTKWLKELDNTKAKAVMNTHAKASAKTSTFRDRQGGGKGEGVGKGEGGRDSGKGEVLQWCTRVARMRRIDRPPQPFDHGVSLEDDTSSQLEWMHAETERCLHTGAWVRARRRRHVFLVPTPGKNKWRLVMNFHCLKSRCKMETLTKLRRLAKPDDWCFSFDLDDGYHLVGIDKEFREYMRFDVRGELFQCDALPFEWNDSPCIFVKIMRVLLECLRPPRLAADRREVWKLHSGSKVRKRWAARTSWRMW</sequence>
<dbReference type="InterPro" id="IPR004107">
    <property type="entry name" value="Integrase_SAM-like_N"/>
</dbReference>
<keyword evidence="6" id="KW-1185">Reference proteome</keyword>
<dbReference type="Proteomes" id="UP001190700">
    <property type="component" value="Unassembled WGS sequence"/>
</dbReference>
<keyword evidence="1" id="KW-0238">DNA-binding</keyword>
<evidence type="ECO:0000313" key="6">
    <source>
        <dbReference type="Proteomes" id="UP001190700"/>
    </source>
</evidence>
<dbReference type="InterPro" id="IPR013762">
    <property type="entry name" value="Integrase-like_cat_sf"/>
</dbReference>
<dbReference type="InterPro" id="IPR052055">
    <property type="entry name" value="Hepadnavirus_pol/RT"/>
</dbReference>
<dbReference type="EMBL" id="LGRX02005203">
    <property type="protein sequence ID" value="KAK3278968.1"/>
    <property type="molecule type" value="Genomic_DNA"/>
</dbReference>
<dbReference type="InterPro" id="IPR010998">
    <property type="entry name" value="Integrase_recombinase_N"/>
</dbReference>
<dbReference type="SUPFAM" id="SSF63748">
    <property type="entry name" value="Tudor/PWWP/MBT"/>
    <property type="match status" value="1"/>
</dbReference>
<dbReference type="GO" id="GO:0006310">
    <property type="term" value="P:DNA recombination"/>
    <property type="evidence" value="ECO:0007669"/>
    <property type="project" value="UniProtKB-KW"/>
</dbReference>
<dbReference type="GO" id="GO:0015074">
    <property type="term" value="P:DNA integration"/>
    <property type="evidence" value="ECO:0007669"/>
    <property type="project" value="InterPro"/>
</dbReference>
<dbReference type="SUPFAM" id="SSF56672">
    <property type="entry name" value="DNA/RNA polymerases"/>
    <property type="match status" value="2"/>
</dbReference>
<dbReference type="InterPro" id="IPR011010">
    <property type="entry name" value="DNA_brk_join_enz"/>
</dbReference>
<feature type="domain" description="Core-binding (CB)" evidence="4">
    <location>
        <begin position="458"/>
        <end position="539"/>
    </location>
</feature>
<comment type="caution">
    <text evidence="5">The sequence shown here is derived from an EMBL/GenBank/DDBJ whole genome shotgun (WGS) entry which is preliminary data.</text>
</comment>